<dbReference type="CDD" id="cd03801">
    <property type="entry name" value="GT4_PimA-like"/>
    <property type="match status" value="1"/>
</dbReference>
<keyword evidence="2" id="KW-0808">Transferase</keyword>
<dbReference type="PANTHER" id="PTHR12526">
    <property type="entry name" value="GLYCOSYLTRANSFERASE"/>
    <property type="match status" value="1"/>
</dbReference>
<evidence type="ECO:0000313" key="2">
    <source>
        <dbReference type="EMBL" id="TWH97165.1"/>
    </source>
</evidence>
<protein>
    <submittedName>
        <fullName evidence="2">Glycosyltransferase involved in cell wall biosynthesis</fullName>
    </submittedName>
</protein>
<name>A0A562KPF7_9FLAO</name>
<evidence type="ECO:0000313" key="3">
    <source>
        <dbReference type="Proteomes" id="UP000315312"/>
    </source>
</evidence>
<dbReference type="GO" id="GO:0016757">
    <property type="term" value="F:glycosyltransferase activity"/>
    <property type="evidence" value="ECO:0007669"/>
    <property type="project" value="InterPro"/>
</dbReference>
<gene>
    <name evidence="2" type="ORF">IP97_00592</name>
</gene>
<dbReference type="AlphaFoldDB" id="A0A562KPF7"/>
<dbReference type="Pfam" id="PF00534">
    <property type="entry name" value="Glycos_transf_1"/>
    <property type="match status" value="1"/>
</dbReference>
<reference evidence="2 3" key="1">
    <citation type="journal article" date="2015" name="Stand. Genomic Sci.">
        <title>Genomic Encyclopedia of Bacterial and Archaeal Type Strains, Phase III: the genomes of soil and plant-associated and newly described type strains.</title>
        <authorList>
            <person name="Whitman W.B."/>
            <person name="Woyke T."/>
            <person name="Klenk H.P."/>
            <person name="Zhou Y."/>
            <person name="Lilburn T.G."/>
            <person name="Beck B.J."/>
            <person name="De Vos P."/>
            <person name="Vandamme P."/>
            <person name="Eisen J.A."/>
            <person name="Garrity G."/>
            <person name="Hugenholtz P."/>
            <person name="Kyrpides N.C."/>
        </authorList>
    </citation>
    <scope>NUCLEOTIDE SEQUENCE [LARGE SCALE GENOMIC DNA]</scope>
    <source>
        <strain evidence="2 3">CGMCC 1.6844</strain>
    </source>
</reference>
<dbReference type="Proteomes" id="UP000315312">
    <property type="component" value="Unassembled WGS sequence"/>
</dbReference>
<accession>A0A562KPF7</accession>
<sequence>MMKHLLYIGNQLSKHGYNKTSIETLGVFLEVEGYHVIFTSSKKNQWSRMLDMLYVTLLKAKKVDYILIDTYSTSSFWYAFFCSQIARIFKVKYVPILRGGDLPNRLKNNPKLCQMVFANAYQNVAPSGYLKQAFESAGFTNVVHIPNSIEIDKYELKTRVELAPKLLWVRAFASIYNPEMAVKVLQQLQEKHPSASLTMVGPDKDGSLQTTKDFADSIGVAVNFTGQLAKEDWWQLASEHDIFINTTHFDNTPISVMEAMALGLPVVSTNVGGIPYLLADKENALLVNDDDDKEMTETILDLLNDKVRVNQLAKNARTFIEQMDWQVVKQSWISLLK</sequence>
<dbReference type="Gene3D" id="3.40.50.2000">
    <property type="entry name" value="Glycogen Phosphorylase B"/>
    <property type="match status" value="2"/>
</dbReference>
<organism evidence="2 3">
    <name type="scientific">Flavobacterium cheniae</name>
    <dbReference type="NCBI Taxonomy" id="295428"/>
    <lineage>
        <taxon>Bacteria</taxon>
        <taxon>Pseudomonadati</taxon>
        <taxon>Bacteroidota</taxon>
        <taxon>Flavobacteriia</taxon>
        <taxon>Flavobacteriales</taxon>
        <taxon>Flavobacteriaceae</taxon>
        <taxon>Flavobacterium</taxon>
    </lineage>
</organism>
<dbReference type="EMBL" id="VLKM01000002">
    <property type="protein sequence ID" value="TWH97165.1"/>
    <property type="molecule type" value="Genomic_DNA"/>
</dbReference>
<feature type="domain" description="Glycosyl transferase family 1" evidence="1">
    <location>
        <begin position="164"/>
        <end position="318"/>
    </location>
</feature>
<comment type="caution">
    <text evidence="2">The sequence shown here is derived from an EMBL/GenBank/DDBJ whole genome shotgun (WGS) entry which is preliminary data.</text>
</comment>
<evidence type="ECO:0000259" key="1">
    <source>
        <dbReference type="Pfam" id="PF00534"/>
    </source>
</evidence>
<proteinExistence type="predicted"/>
<dbReference type="RefSeq" id="WP_242004803.1">
    <property type="nucleotide sequence ID" value="NZ_SNZC01000003.1"/>
</dbReference>
<keyword evidence="3" id="KW-1185">Reference proteome</keyword>
<dbReference type="InterPro" id="IPR001296">
    <property type="entry name" value="Glyco_trans_1"/>
</dbReference>
<dbReference type="SUPFAM" id="SSF53756">
    <property type="entry name" value="UDP-Glycosyltransferase/glycogen phosphorylase"/>
    <property type="match status" value="1"/>
</dbReference>